<dbReference type="AlphaFoldDB" id="A0AAV3S957"/>
<accession>A0AAV3S957</accession>
<feature type="domain" description="DUF7692" evidence="1">
    <location>
        <begin position="6"/>
        <end position="60"/>
    </location>
</feature>
<name>A0AAV3S957_9EURY</name>
<organism evidence="2 3">
    <name type="scientific">Halarchaeum salinum</name>
    <dbReference type="NCBI Taxonomy" id="489912"/>
    <lineage>
        <taxon>Archaea</taxon>
        <taxon>Methanobacteriati</taxon>
        <taxon>Methanobacteriota</taxon>
        <taxon>Stenosarchaea group</taxon>
        <taxon>Halobacteria</taxon>
        <taxon>Halobacteriales</taxon>
        <taxon>Halobacteriaceae</taxon>
    </lineage>
</organism>
<evidence type="ECO:0000259" key="1">
    <source>
        <dbReference type="Pfam" id="PF24743"/>
    </source>
</evidence>
<reference evidence="2 3" key="1">
    <citation type="journal article" date="2019" name="Int. J. Syst. Evol. Microbiol.">
        <title>The Global Catalogue of Microorganisms (GCM) 10K type strain sequencing project: providing services to taxonomists for standard genome sequencing and annotation.</title>
        <authorList>
            <consortium name="The Broad Institute Genomics Platform"/>
            <consortium name="The Broad Institute Genome Sequencing Center for Infectious Disease"/>
            <person name="Wu L."/>
            <person name="Ma J."/>
        </authorList>
    </citation>
    <scope>NUCLEOTIDE SEQUENCE [LARGE SCALE GENOMIC DNA]</scope>
    <source>
        <strain evidence="2 3">JCM 16330</strain>
    </source>
</reference>
<sequence>MAKSFRMDTSGDKAHREDLLEDAMDRFDESTKSGAVVAALDFSRQIETALERASEHPDMTEELADVLSTSHFEVVHEVERDLRTPRD</sequence>
<dbReference type="InterPro" id="IPR056109">
    <property type="entry name" value="DUF7692"/>
</dbReference>
<gene>
    <name evidence="2" type="ORF">GCM10009066_17570</name>
</gene>
<proteinExistence type="predicted"/>
<evidence type="ECO:0000313" key="2">
    <source>
        <dbReference type="EMBL" id="GAA0304082.1"/>
    </source>
</evidence>
<dbReference type="Pfam" id="PF24743">
    <property type="entry name" value="DUF7692"/>
    <property type="match status" value="1"/>
</dbReference>
<dbReference type="RefSeq" id="WP_343749286.1">
    <property type="nucleotide sequence ID" value="NZ_BAAABL010000051.1"/>
</dbReference>
<protein>
    <recommendedName>
        <fullName evidence="1">DUF7692 domain-containing protein</fullName>
    </recommendedName>
</protein>
<dbReference type="Proteomes" id="UP001500837">
    <property type="component" value="Unassembled WGS sequence"/>
</dbReference>
<evidence type="ECO:0000313" key="3">
    <source>
        <dbReference type="Proteomes" id="UP001500837"/>
    </source>
</evidence>
<comment type="caution">
    <text evidence="2">The sequence shown here is derived from an EMBL/GenBank/DDBJ whole genome shotgun (WGS) entry which is preliminary data.</text>
</comment>
<dbReference type="EMBL" id="BAAABL010000051">
    <property type="protein sequence ID" value="GAA0304082.1"/>
    <property type="molecule type" value="Genomic_DNA"/>
</dbReference>
<keyword evidence="3" id="KW-1185">Reference proteome</keyword>